<dbReference type="EnsemblPlants" id="PGSC0003DMT400066200">
    <property type="protein sequence ID" value="PGSC0003DMT400066200"/>
    <property type="gene ID" value="PGSC0003DMG402025764"/>
</dbReference>
<keyword evidence="2" id="KW-1185">Reference proteome</keyword>
<reference evidence="1" key="2">
    <citation type="submission" date="2015-06" db="UniProtKB">
        <authorList>
            <consortium name="EnsemblPlants"/>
        </authorList>
    </citation>
    <scope>IDENTIFICATION</scope>
    <source>
        <strain evidence="1">DM1-3 516 R44</strain>
    </source>
</reference>
<protein>
    <submittedName>
        <fullName evidence="1">Uncharacterized protein</fullName>
    </submittedName>
</protein>
<dbReference type="Proteomes" id="UP000011115">
    <property type="component" value="Unassembled WGS sequence"/>
</dbReference>
<dbReference type="PaxDb" id="4113-PGSC0003DMT400066200"/>
<dbReference type="HOGENOM" id="CLU_2417482_0_0_1"/>
<name>M1CF66_SOLTU</name>
<reference evidence="2" key="1">
    <citation type="journal article" date="2011" name="Nature">
        <title>Genome sequence and analysis of the tuber crop potato.</title>
        <authorList>
            <consortium name="The Potato Genome Sequencing Consortium"/>
        </authorList>
    </citation>
    <scope>NUCLEOTIDE SEQUENCE [LARGE SCALE GENOMIC DNA]</scope>
    <source>
        <strain evidence="2">cv. DM1-3 516 R44</strain>
    </source>
</reference>
<accession>M1CF66</accession>
<dbReference type="Gramene" id="PGSC0003DMT400066200">
    <property type="protein sequence ID" value="PGSC0003DMT400066200"/>
    <property type="gene ID" value="PGSC0003DMG402025764"/>
</dbReference>
<organism evidence="1 2">
    <name type="scientific">Solanum tuberosum</name>
    <name type="common">Potato</name>
    <dbReference type="NCBI Taxonomy" id="4113"/>
    <lineage>
        <taxon>Eukaryota</taxon>
        <taxon>Viridiplantae</taxon>
        <taxon>Streptophyta</taxon>
        <taxon>Embryophyta</taxon>
        <taxon>Tracheophyta</taxon>
        <taxon>Spermatophyta</taxon>
        <taxon>Magnoliopsida</taxon>
        <taxon>eudicotyledons</taxon>
        <taxon>Gunneridae</taxon>
        <taxon>Pentapetalae</taxon>
        <taxon>asterids</taxon>
        <taxon>lamiids</taxon>
        <taxon>Solanales</taxon>
        <taxon>Solanaceae</taxon>
        <taxon>Solanoideae</taxon>
        <taxon>Solaneae</taxon>
        <taxon>Solanum</taxon>
    </lineage>
</organism>
<dbReference type="AlphaFoldDB" id="M1CF66"/>
<proteinExistence type="predicted"/>
<sequence>MKIKEYLLVLSYYSSRFAIAFFEQRAAYVGTVDPLKPYGCFSNFLIPLHLSRSYWVQMNSYLSFYLLLGGSPTYSSKRILEIANVLDIIRLL</sequence>
<evidence type="ECO:0000313" key="1">
    <source>
        <dbReference type="EnsemblPlants" id="PGSC0003DMT400066200"/>
    </source>
</evidence>
<evidence type="ECO:0000313" key="2">
    <source>
        <dbReference type="Proteomes" id="UP000011115"/>
    </source>
</evidence>
<dbReference type="InParanoid" id="M1CF66"/>